<evidence type="ECO:0000256" key="3">
    <source>
        <dbReference type="ARBA" id="ARBA00022833"/>
    </source>
</evidence>
<evidence type="ECO:0000313" key="7">
    <source>
        <dbReference type="Proteomes" id="UP000504609"/>
    </source>
</evidence>
<evidence type="ECO:0000256" key="4">
    <source>
        <dbReference type="PROSITE-ProRule" id="PRU00452"/>
    </source>
</evidence>
<evidence type="ECO:0000313" key="8">
    <source>
        <dbReference type="RefSeq" id="XP_022958572.1"/>
    </source>
</evidence>
<sequence>MGTPLPYEMYLNRISLYIDGITSLVNRNDQIDPAYFCNLCFSLARCIDFAIANNFVPSNVHGLPSLLKQMYQKKHSHRLKAAVMVLMISTKNACKVRWFSEKEAEELYSLANEIGSDFFGDTNTGPNNSLTTITAVMERFFPHLKLGQIVADMEVKPGYGVFATDFNISKTMQLSQQEKILLFVAQKDNTETSACIISPPQVNFLVNGKGVNGRTNIFMDTGPQLPTNVTHMLKLGANLLQAIGNFNGHYVIAVAIMGTAPLPDSSVLQDYVQTVVSTVDPDSDIIEGPSRISLNCPISYTRIKVPVKSRSCKHLQVSISCHGIWKCFDFYNFIGINSRRPSWRCPHCNQYICFLDIRVDQNMLKASIVVIREVAENVTEVIISADGSWKAILDNGDGRPLDDSLNLQNERDQESTVPVVLDLIEVDDDINICDLEIEDEKPCIGNKNFAAVLDDDFWSGIDTDRILTSSARTDAPIGNNPPAPNFAGLMQSAVLTNPVTPVLNNHGAGVPGHVIFSSPALYDQNNLQSQALNSNENSEYGRTTSIARPLSRMPTTAQALPSLSQASGQQYSSRTTTISSAPQVGPSIPTNRDGLNTISRDSERSQQFPRRPGDSHHATNLAPFHHPPTLQNWDPLDHSFTPGQSVQASTALRPSRGLLTDFQNPHLQQALNLRMSQLRNQNPSNNVRPSLPFSRAMSQVGGGYSGPSYAAVTPNSQNARMMVASQRAELMRQSSAMSLQNQTFRSAHSLQTTPDGLRMPTAGELRNVGGMSQSVTPAAGLVEPSSEQNWQPSGRMRGSLSGRAFSDAHGHLIIHPTQPVQSARPPSNSTPTQPSAPSTQALGPNGLDTLVPRTR</sequence>
<dbReference type="GeneID" id="111459766"/>
<dbReference type="GO" id="GO:0061665">
    <property type="term" value="F:SUMO ligase activity"/>
    <property type="evidence" value="ECO:0007669"/>
    <property type="project" value="TreeGrafter"/>
</dbReference>
<organism evidence="7 8">
    <name type="scientific">Cucurbita moschata</name>
    <name type="common">Winter crookneck squash</name>
    <name type="synonym">Cucurbita pepo var. moschata</name>
    <dbReference type="NCBI Taxonomy" id="3662"/>
    <lineage>
        <taxon>Eukaryota</taxon>
        <taxon>Viridiplantae</taxon>
        <taxon>Streptophyta</taxon>
        <taxon>Embryophyta</taxon>
        <taxon>Tracheophyta</taxon>
        <taxon>Spermatophyta</taxon>
        <taxon>Magnoliopsida</taxon>
        <taxon>eudicotyledons</taxon>
        <taxon>Gunneridae</taxon>
        <taxon>Pentapetalae</taxon>
        <taxon>rosids</taxon>
        <taxon>fabids</taxon>
        <taxon>Cucurbitales</taxon>
        <taxon>Cucurbitaceae</taxon>
        <taxon>Cucurbiteae</taxon>
        <taxon>Cucurbita</taxon>
    </lineage>
</organism>
<evidence type="ECO:0000256" key="2">
    <source>
        <dbReference type="ARBA" id="ARBA00022771"/>
    </source>
</evidence>
<evidence type="ECO:0000256" key="1">
    <source>
        <dbReference type="ARBA" id="ARBA00022723"/>
    </source>
</evidence>
<dbReference type="GO" id="GO:0008270">
    <property type="term" value="F:zinc ion binding"/>
    <property type="evidence" value="ECO:0007669"/>
    <property type="project" value="UniProtKB-KW"/>
</dbReference>
<keyword evidence="1" id="KW-0479">Metal-binding</keyword>
<keyword evidence="2 4" id="KW-0863">Zinc-finger</keyword>
<protein>
    <submittedName>
        <fullName evidence="8">E4 SUMO-protein ligase PIAL2-like isoform X1</fullName>
    </submittedName>
</protein>
<dbReference type="GO" id="GO:0016925">
    <property type="term" value="P:protein sumoylation"/>
    <property type="evidence" value="ECO:0007669"/>
    <property type="project" value="TreeGrafter"/>
</dbReference>
<dbReference type="GO" id="GO:0000785">
    <property type="term" value="C:chromatin"/>
    <property type="evidence" value="ECO:0007669"/>
    <property type="project" value="TreeGrafter"/>
</dbReference>
<dbReference type="Proteomes" id="UP000504609">
    <property type="component" value="Unplaced"/>
</dbReference>
<feature type="domain" description="SP-RING-type" evidence="6">
    <location>
        <begin position="281"/>
        <end position="372"/>
    </location>
</feature>
<dbReference type="InterPro" id="IPR004181">
    <property type="entry name" value="Znf_MIZ"/>
</dbReference>
<dbReference type="Gene3D" id="3.30.40.10">
    <property type="entry name" value="Zinc/RING finger domain, C3HC4 (zinc finger)"/>
    <property type="match status" value="1"/>
</dbReference>
<feature type="compositionally biased region" description="Polar residues" evidence="5">
    <location>
        <begin position="553"/>
        <end position="599"/>
    </location>
</feature>
<dbReference type="PANTHER" id="PTHR10782:SF4">
    <property type="entry name" value="TONALLI, ISOFORM E"/>
    <property type="match status" value="1"/>
</dbReference>
<feature type="region of interest" description="Disordered" evidence="5">
    <location>
        <begin position="531"/>
        <end position="627"/>
    </location>
</feature>
<keyword evidence="7" id="KW-1185">Reference proteome</keyword>
<feature type="region of interest" description="Disordered" evidence="5">
    <location>
        <begin position="751"/>
        <end position="803"/>
    </location>
</feature>
<accession>A0A6J1H270</accession>
<proteinExistence type="predicted"/>
<evidence type="ECO:0000259" key="6">
    <source>
        <dbReference type="PROSITE" id="PS51044"/>
    </source>
</evidence>
<reference evidence="8" key="1">
    <citation type="submission" date="2025-08" db="UniProtKB">
        <authorList>
            <consortium name="RefSeq"/>
        </authorList>
    </citation>
    <scope>IDENTIFICATION</scope>
    <source>
        <tissue evidence="8">Young leaves</tissue>
    </source>
</reference>
<dbReference type="AlphaFoldDB" id="A0A6J1H270"/>
<keyword evidence="3" id="KW-0862">Zinc</keyword>
<dbReference type="PROSITE" id="PS51044">
    <property type="entry name" value="ZF_SP_RING"/>
    <property type="match status" value="1"/>
</dbReference>
<dbReference type="InterPro" id="IPR013083">
    <property type="entry name" value="Znf_RING/FYVE/PHD"/>
</dbReference>
<dbReference type="CDD" id="cd16650">
    <property type="entry name" value="SP-RING_PIAS-like"/>
    <property type="match status" value="1"/>
</dbReference>
<feature type="region of interest" description="Disordered" evidence="5">
    <location>
        <begin position="816"/>
        <end position="855"/>
    </location>
</feature>
<feature type="compositionally biased region" description="Polar residues" evidence="5">
    <location>
        <begin position="818"/>
        <end position="842"/>
    </location>
</feature>
<dbReference type="KEGG" id="cmos:111459766"/>
<dbReference type="PANTHER" id="PTHR10782">
    <property type="entry name" value="ZINC FINGER MIZ DOMAIN-CONTAINING PROTEIN"/>
    <property type="match status" value="1"/>
</dbReference>
<dbReference type="Pfam" id="PF02891">
    <property type="entry name" value="zf-MIZ"/>
    <property type="match status" value="1"/>
</dbReference>
<gene>
    <name evidence="8" type="primary">LOC111459766</name>
</gene>
<evidence type="ECO:0000256" key="5">
    <source>
        <dbReference type="SAM" id="MobiDB-lite"/>
    </source>
</evidence>
<dbReference type="RefSeq" id="XP_022958572.1">
    <property type="nucleotide sequence ID" value="XM_023102804.1"/>
</dbReference>
<name>A0A6J1H270_CUCMO</name>